<feature type="signal peptide" evidence="4">
    <location>
        <begin position="1"/>
        <end position="21"/>
    </location>
</feature>
<comment type="similarity">
    <text evidence="2">Belongs to the MTB12 family.</text>
</comment>
<proteinExistence type="inferred from homology"/>
<feature type="chain" id="PRO_5043184429" description="Low molecular weight antigen MTB12-like C-terminal domain-containing protein" evidence="4">
    <location>
        <begin position="22"/>
        <end position="184"/>
    </location>
</feature>
<evidence type="ECO:0000256" key="2">
    <source>
        <dbReference type="ARBA" id="ARBA00093774"/>
    </source>
</evidence>
<evidence type="ECO:0000256" key="1">
    <source>
        <dbReference type="ARBA" id="ARBA00022729"/>
    </source>
</evidence>
<evidence type="ECO:0000256" key="3">
    <source>
        <dbReference type="SAM" id="MobiDB-lite"/>
    </source>
</evidence>
<evidence type="ECO:0000256" key="4">
    <source>
        <dbReference type="SAM" id="SignalP"/>
    </source>
</evidence>
<dbReference type="OrthoDB" id="4333236at2"/>
<feature type="domain" description="Low molecular weight antigen MTB12-like C-terminal" evidence="5">
    <location>
        <begin position="71"/>
        <end position="173"/>
    </location>
</feature>
<comment type="caution">
    <text evidence="6">The sequence shown here is derived from an EMBL/GenBank/DDBJ whole genome shotgun (WGS) entry which is preliminary data.</text>
</comment>
<dbReference type="RefSeq" id="WP_050364549.1">
    <property type="nucleotide sequence ID" value="NZ_CP134822.1"/>
</dbReference>
<reference evidence="6 7" key="1">
    <citation type="journal article" date="2014" name="Genome Announc.">
        <title>Draft Genome Sequence of Streptomyces fradiae ATCC 19609, a Strain Highly Sensitive to Antibiotics.</title>
        <authorList>
            <person name="Bekker O.B."/>
            <person name="Klimina K.M."/>
            <person name="Vatlin A.A."/>
            <person name="Zakharevich N.V."/>
            <person name="Kasianov A.S."/>
            <person name="Danilenko V.N."/>
        </authorList>
    </citation>
    <scope>NUCLEOTIDE SEQUENCE [LARGE SCALE GENOMIC DNA]</scope>
    <source>
        <strain evidence="6 7">ATCC 19609</strain>
    </source>
</reference>
<dbReference type="PROSITE" id="PS51257">
    <property type="entry name" value="PROKAR_LIPOPROTEIN"/>
    <property type="match status" value="1"/>
</dbReference>
<dbReference type="InterPro" id="IPR058644">
    <property type="entry name" value="Mtb12-like_C"/>
</dbReference>
<protein>
    <recommendedName>
        <fullName evidence="5">Low molecular weight antigen MTB12-like C-terminal domain-containing protein</fullName>
    </recommendedName>
</protein>
<dbReference type="Proteomes" id="UP000028058">
    <property type="component" value="Unassembled WGS sequence"/>
</dbReference>
<evidence type="ECO:0000313" key="6">
    <source>
        <dbReference type="EMBL" id="RKM90710.1"/>
    </source>
</evidence>
<sequence length="184" mass="19768">MTPAPRGPVALLAAAALLLTAACGSGDDGGDEKTTTPSATTGTADTGTPDRSPTSRSPRPTATAPDDPDRAEDEIRKAWRGFFDPDLPVEEKTALVEDGIQYELMIQGFAEDKRAGELRVRVDSVDFTSSRDADVGYTLLRGDETIRPEKPGESVRQDDDWKISFRTLCSLADRGEDVPKPVAC</sequence>
<dbReference type="AlphaFoldDB" id="A0A3M8ERH6"/>
<evidence type="ECO:0000259" key="5">
    <source>
        <dbReference type="Pfam" id="PF26580"/>
    </source>
</evidence>
<gene>
    <name evidence="6" type="ORF">SFRA_031575</name>
</gene>
<feature type="compositionally biased region" description="Low complexity" evidence="3">
    <location>
        <begin position="35"/>
        <end position="65"/>
    </location>
</feature>
<keyword evidence="1 4" id="KW-0732">Signal</keyword>
<organism evidence="6 7">
    <name type="scientific">Streptomyces xinghaiensis</name>
    <dbReference type="NCBI Taxonomy" id="1038928"/>
    <lineage>
        <taxon>Bacteria</taxon>
        <taxon>Bacillati</taxon>
        <taxon>Actinomycetota</taxon>
        <taxon>Actinomycetes</taxon>
        <taxon>Kitasatosporales</taxon>
        <taxon>Streptomycetaceae</taxon>
        <taxon>Streptomyces</taxon>
    </lineage>
</organism>
<accession>A0A3M8ERH6</accession>
<dbReference type="Pfam" id="PF26580">
    <property type="entry name" value="Mtb12_C"/>
    <property type="match status" value="1"/>
</dbReference>
<feature type="region of interest" description="Disordered" evidence="3">
    <location>
        <begin position="22"/>
        <end position="75"/>
    </location>
</feature>
<keyword evidence="7" id="KW-1185">Reference proteome</keyword>
<dbReference type="EMBL" id="JNAD02000023">
    <property type="protein sequence ID" value="RKM90710.1"/>
    <property type="molecule type" value="Genomic_DNA"/>
</dbReference>
<evidence type="ECO:0000313" key="7">
    <source>
        <dbReference type="Proteomes" id="UP000028058"/>
    </source>
</evidence>
<name>A0A3M8ERH6_9ACTN</name>